<dbReference type="GO" id="GO:0030435">
    <property type="term" value="P:sporulation resulting in formation of a cellular spore"/>
    <property type="evidence" value="ECO:0007669"/>
    <property type="project" value="InterPro"/>
</dbReference>
<organism evidence="1 2">
    <name type="scientific">Paramagnetospirillum caucaseum</name>
    <dbReference type="NCBI Taxonomy" id="1244869"/>
    <lineage>
        <taxon>Bacteria</taxon>
        <taxon>Pseudomonadati</taxon>
        <taxon>Pseudomonadota</taxon>
        <taxon>Alphaproteobacteria</taxon>
        <taxon>Rhodospirillales</taxon>
        <taxon>Magnetospirillaceae</taxon>
        <taxon>Paramagnetospirillum</taxon>
    </lineage>
</organism>
<keyword evidence="2" id="KW-1185">Reference proteome</keyword>
<dbReference type="AlphaFoldDB" id="M2ZJZ8"/>
<evidence type="ECO:0000313" key="1">
    <source>
        <dbReference type="EMBL" id="EME67617.1"/>
    </source>
</evidence>
<proteinExistence type="predicted"/>
<evidence type="ECO:0000313" key="2">
    <source>
        <dbReference type="Proteomes" id="UP000011744"/>
    </source>
</evidence>
<dbReference type="STRING" id="1244869.H261_22608"/>
<dbReference type="eggNOG" id="COG2088">
    <property type="taxonomic scope" value="Bacteria"/>
</dbReference>
<reference evidence="1 2" key="1">
    <citation type="journal article" date="2014" name="Genome Announc.">
        <title>Draft Genome Sequence of Magnetospirillum sp. Strain SO-1, a Freshwater Magnetotactic Bacterium Isolated from the Ol'khovka River, Russia.</title>
        <authorList>
            <person name="Grouzdev D.S."/>
            <person name="Dziuba M.V."/>
            <person name="Sukhacheva M.S."/>
            <person name="Mardanov A.V."/>
            <person name="Beletskiy A.V."/>
            <person name="Kuznetsov B.B."/>
            <person name="Skryabin K.G."/>
        </authorList>
    </citation>
    <scope>NUCLEOTIDE SEQUENCE [LARGE SCALE GENOMIC DNA]</scope>
    <source>
        <strain evidence="1 2">SO-1</strain>
    </source>
</reference>
<dbReference type="Gene3D" id="3.30.1120.40">
    <property type="entry name" value="Stage V sporulation protein G"/>
    <property type="match status" value="1"/>
</dbReference>
<dbReference type="SUPFAM" id="SSF160537">
    <property type="entry name" value="SpoVG-like"/>
    <property type="match status" value="1"/>
</dbReference>
<name>M2ZJZ8_9PROT</name>
<dbReference type="InterPro" id="IPR036751">
    <property type="entry name" value="SpoVG_sf"/>
</dbReference>
<dbReference type="Proteomes" id="UP000011744">
    <property type="component" value="Unassembled WGS sequence"/>
</dbReference>
<gene>
    <name evidence="1" type="ORF">H261_22608</name>
</gene>
<comment type="caution">
    <text evidence="1">The sequence shown here is derived from an EMBL/GenBank/DDBJ whole genome shotgun (WGS) entry which is preliminary data.</text>
</comment>
<dbReference type="EMBL" id="AONQ01000128">
    <property type="protein sequence ID" value="EME67617.1"/>
    <property type="molecule type" value="Genomic_DNA"/>
</dbReference>
<sequence>MVKILNANPNMDTASVTVTTVSIIHVKNAGKLRALADVEVVFDGIEMTIQGVQVRADGKGTEVSLPTYRAPDGSWRPAIILPDEIKAAISDTVIAAGLEAEILRVKEESLAEQCMKAEPDPR</sequence>
<accession>M2ZJZ8</accession>
<protein>
    <submittedName>
        <fullName evidence="1">Uncharacterized protein</fullName>
    </submittedName>
</protein>